<keyword evidence="10" id="KW-0472">Membrane</keyword>
<evidence type="ECO:0000256" key="7">
    <source>
        <dbReference type="ARBA" id="ARBA00022777"/>
    </source>
</evidence>
<dbReference type="EMBL" id="FTOF01000003">
    <property type="protein sequence ID" value="SIS42960.1"/>
    <property type="molecule type" value="Genomic_DNA"/>
</dbReference>
<evidence type="ECO:0000256" key="5">
    <source>
        <dbReference type="ARBA" id="ARBA00022679"/>
    </source>
</evidence>
<dbReference type="GO" id="GO:0004673">
    <property type="term" value="F:protein histidine kinase activity"/>
    <property type="evidence" value="ECO:0007669"/>
    <property type="project" value="UniProtKB-EC"/>
</dbReference>
<evidence type="ECO:0000313" key="12">
    <source>
        <dbReference type="EMBL" id="SIS42960.1"/>
    </source>
</evidence>
<dbReference type="Gene3D" id="3.30.565.10">
    <property type="entry name" value="Histidine kinase-like ATPase, C-terminal domain"/>
    <property type="match status" value="1"/>
</dbReference>
<dbReference type="PROSITE" id="PS50109">
    <property type="entry name" value="HIS_KIN"/>
    <property type="match status" value="1"/>
</dbReference>
<proteinExistence type="predicted"/>
<dbReference type="PANTHER" id="PTHR45436:SF5">
    <property type="entry name" value="SENSOR HISTIDINE KINASE TRCS"/>
    <property type="match status" value="1"/>
</dbReference>
<evidence type="ECO:0000313" key="13">
    <source>
        <dbReference type="Proteomes" id="UP000186292"/>
    </source>
</evidence>
<dbReference type="RefSeq" id="WP_076598722.1">
    <property type="nucleotide sequence ID" value="NZ_CP046976.1"/>
</dbReference>
<dbReference type="InterPro" id="IPR003594">
    <property type="entry name" value="HATPase_dom"/>
</dbReference>
<evidence type="ECO:0000256" key="10">
    <source>
        <dbReference type="ARBA" id="ARBA00023136"/>
    </source>
</evidence>
<keyword evidence="4" id="KW-0597">Phosphoprotein</keyword>
<dbReference type="PANTHER" id="PTHR45436">
    <property type="entry name" value="SENSOR HISTIDINE KINASE YKOH"/>
    <property type="match status" value="1"/>
</dbReference>
<accession>A0A1N7J0W5</accession>
<protein>
    <recommendedName>
        <fullName evidence="3">histidine kinase</fullName>
        <ecNumber evidence="3">2.7.13.3</ecNumber>
    </recommendedName>
</protein>
<name>A0A1N7J0W5_9CORY</name>
<evidence type="ECO:0000256" key="3">
    <source>
        <dbReference type="ARBA" id="ARBA00012438"/>
    </source>
</evidence>
<reference evidence="13" key="1">
    <citation type="submission" date="2017-01" db="EMBL/GenBank/DDBJ databases">
        <authorList>
            <person name="Varghese N."/>
            <person name="Submissions S."/>
        </authorList>
    </citation>
    <scope>NUCLEOTIDE SEQUENCE [LARGE SCALE GENOMIC DNA]</scope>
    <source>
        <strain evidence="13">DSM 44531</strain>
    </source>
</reference>
<dbReference type="InterPro" id="IPR005467">
    <property type="entry name" value="His_kinase_dom"/>
</dbReference>
<dbReference type="Proteomes" id="UP000186292">
    <property type="component" value="Unassembled WGS sequence"/>
</dbReference>
<dbReference type="InterPro" id="IPR004358">
    <property type="entry name" value="Sig_transdc_His_kin-like_C"/>
</dbReference>
<evidence type="ECO:0000259" key="11">
    <source>
        <dbReference type="PROSITE" id="PS50109"/>
    </source>
</evidence>
<gene>
    <name evidence="12" type="ORF">SAMN05444817_10392</name>
</gene>
<keyword evidence="13" id="KW-1185">Reference proteome</keyword>
<comment type="subcellular location">
    <subcellularLocation>
        <location evidence="2">Membrane</location>
    </subcellularLocation>
</comment>
<keyword evidence="6" id="KW-0812">Transmembrane</keyword>
<dbReference type="InterPro" id="IPR050428">
    <property type="entry name" value="TCS_sensor_his_kinase"/>
</dbReference>
<dbReference type="STRING" id="1161099.SAMN05444817_10392"/>
<dbReference type="SMART" id="SM00387">
    <property type="entry name" value="HATPase_c"/>
    <property type="match status" value="1"/>
</dbReference>
<dbReference type="PRINTS" id="PR00344">
    <property type="entry name" value="BCTRLSENSOR"/>
</dbReference>
<evidence type="ECO:0000256" key="6">
    <source>
        <dbReference type="ARBA" id="ARBA00022692"/>
    </source>
</evidence>
<evidence type="ECO:0000256" key="4">
    <source>
        <dbReference type="ARBA" id="ARBA00022553"/>
    </source>
</evidence>
<keyword evidence="5" id="KW-0808">Transferase</keyword>
<feature type="domain" description="Histidine kinase" evidence="11">
    <location>
        <begin position="15"/>
        <end position="112"/>
    </location>
</feature>
<dbReference type="GO" id="GO:0005886">
    <property type="term" value="C:plasma membrane"/>
    <property type="evidence" value="ECO:0007669"/>
    <property type="project" value="TreeGrafter"/>
</dbReference>
<sequence length="125" mass="13112">MLDRSRRDQSCGAILLRNAQAHGTPGSTELRFSSEPGLAVIEVSNAGPEFTAEELNQLKEPFTRGNNRVSGSGHGLGLALVDAIAASHHGQLDLAPRPGGGVIARLSIPRGLSVSPRRTPRQAAD</sequence>
<dbReference type="OrthoDB" id="9786919at2"/>
<evidence type="ECO:0000256" key="8">
    <source>
        <dbReference type="ARBA" id="ARBA00022989"/>
    </source>
</evidence>
<keyword evidence="9" id="KW-0902">Two-component regulatory system</keyword>
<organism evidence="12 13">
    <name type="scientific">Corynebacterium appendicis CIP 107643</name>
    <dbReference type="NCBI Taxonomy" id="1161099"/>
    <lineage>
        <taxon>Bacteria</taxon>
        <taxon>Bacillati</taxon>
        <taxon>Actinomycetota</taxon>
        <taxon>Actinomycetes</taxon>
        <taxon>Mycobacteriales</taxon>
        <taxon>Corynebacteriaceae</taxon>
        <taxon>Corynebacterium</taxon>
    </lineage>
</organism>
<dbReference type="EC" id="2.7.13.3" evidence="3"/>
<evidence type="ECO:0000256" key="2">
    <source>
        <dbReference type="ARBA" id="ARBA00004370"/>
    </source>
</evidence>
<evidence type="ECO:0000256" key="1">
    <source>
        <dbReference type="ARBA" id="ARBA00000085"/>
    </source>
</evidence>
<comment type="catalytic activity">
    <reaction evidence="1">
        <text>ATP + protein L-histidine = ADP + protein N-phospho-L-histidine.</text>
        <dbReference type="EC" id="2.7.13.3"/>
    </reaction>
</comment>
<dbReference type="InterPro" id="IPR036890">
    <property type="entry name" value="HATPase_C_sf"/>
</dbReference>
<keyword evidence="8" id="KW-1133">Transmembrane helix</keyword>
<dbReference type="GO" id="GO:0000160">
    <property type="term" value="P:phosphorelay signal transduction system"/>
    <property type="evidence" value="ECO:0007669"/>
    <property type="project" value="UniProtKB-KW"/>
</dbReference>
<dbReference type="SUPFAM" id="SSF55874">
    <property type="entry name" value="ATPase domain of HSP90 chaperone/DNA topoisomerase II/histidine kinase"/>
    <property type="match status" value="1"/>
</dbReference>
<evidence type="ECO:0000256" key="9">
    <source>
        <dbReference type="ARBA" id="ARBA00023012"/>
    </source>
</evidence>
<dbReference type="AlphaFoldDB" id="A0A1N7J0W5"/>
<keyword evidence="7 12" id="KW-0418">Kinase</keyword>
<dbReference type="Pfam" id="PF02518">
    <property type="entry name" value="HATPase_c"/>
    <property type="match status" value="1"/>
</dbReference>